<keyword evidence="2" id="KW-1133">Transmembrane helix</keyword>
<feature type="compositionally biased region" description="Basic residues" evidence="1">
    <location>
        <begin position="48"/>
        <end position="63"/>
    </location>
</feature>
<evidence type="ECO:0000313" key="3">
    <source>
        <dbReference type="EMBL" id="KAK8765132.1"/>
    </source>
</evidence>
<feature type="compositionally biased region" description="Basic and acidic residues" evidence="1">
    <location>
        <begin position="98"/>
        <end position="109"/>
    </location>
</feature>
<feature type="region of interest" description="Disordered" evidence="1">
    <location>
        <begin position="45"/>
        <end position="109"/>
    </location>
</feature>
<dbReference type="Proteomes" id="UP001321473">
    <property type="component" value="Unassembled WGS sequence"/>
</dbReference>
<accession>A0AAQ4DRP2</accession>
<keyword evidence="4" id="KW-1185">Reference proteome</keyword>
<evidence type="ECO:0000256" key="1">
    <source>
        <dbReference type="SAM" id="MobiDB-lite"/>
    </source>
</evidence>
<proteinExistence type="predicted"/>
<name>A0AAQ4DRP2_AMBAM</name>
<dbReference type="AlphaFoldDB" id="A0AAQ4DRP2"/>
<feature type="transmembrane region" description="Helical" evidence="2">
    <location>
        <begin position="190"/>
        <end position="211"/>
    </location>
</feature>
<dbReference type="EMBL" id="JARKHS020027681">
    <property type="protein sequence ID" value="KAK8765132.1"/>
    <property type="molecule type" value="Genomic_DNA"/>
</dbReference>
<evidence type="ECO:0000256" key="2">
    <source>
        <dbReference type="SAM" id="Phobius"/>
    </source>
</evidence>
<comment type="caution">
    <text evidence="3">The sequence shown here is derived from an EMBL/GenBank/DDBJ whole genome shotgun (WGS) entry which is preliminary data.</text>
</comment>
<organism evidence="3 4">
    <name type="scientific">Amblyomma americanum</name>
    <name type="common">Lone star tick</name>
    <dbReference type="NCBI Taxonomy" id="6943"/>
    <lineage>
        <taxon>Eukaryota</taxon>
        <taxon>Metazoa</taxon>
        <taxon>Ecdysozoa</taxon>
        <taxon>Arthropoda</taxon>
        <taxon>Chelicerata</taxon>
        <taxon>Arachnida</taxon>
        <taxon>Acari</taxon>
        <taxon>Parasitiformes</taxon>
        <taxon>Ixodida</taxon>
        <taxon>Ixodoidea</taxon>
        <taxon>Ixodidae</taxon>
        <taxon>Amblyomminae</taxon>
        <taxon>Amblyomma</taxon>
    </lineage>
</organism>
<gene>
    <name evidence="3" type="ORF">V5799_032263</name>
</gene>
<keyword evidence="2" id="KW-0812">Transmembrane</keyword>
<reference evidence="3 4" key="1">
    <citation type="journal article" date="2023" name="Arcadia Sci">
        <title>De novo assembly of a long-read Amblyomma americanum tick genome.</title>
        <authorList>
            <person name="Chou S."/>
            <person name="Poskanzer K.E."/>
            <person name="Rollins M."/>
            <person name="Thuy-Boun P.S."/>
        </authorList>
    </citation>
    <scope>NUCLEOTIDE SEQUENCE [LARGE SCALE GENOMIC DNA]</scope>
    <source>
        <strain evidence="3">F_SG_1</strain>
        <tissue evidence="3">Salivary glands</tissue>
    </source>
</reference>
<sequence>MEAPLAERTPKKYACAPGEDNRELILDIVVDSPIYLEENLEFSPRKRDAVKRRAVTRESKRRPNLATCATNTDKRLETGSAMSTAHDHKKRVPAQNAEKSRKEPQIDAKGREDYQAVTAVDTVKSATKKEQARGEDIAAVPEQLIPLGDIFQKIEDLPRPQGEHGAAAPDQRPVPEDTDTEVRYKATGGVTMALLLLALLVLAVVVADLFLSNKDSTDGSTPKTSPKTPLAARFGSENRTARIFVFMSEEESRERDVAILDVNDEI</sequence>
<evidence type="ECO:0000313" key="4">
    <source>
        <dbReference type="Proteomes" id="UP001321473"/>
    </source>
</evidence>
<protein>
    <submittedName>
        <fullName evidence="3">Uncharacterized protein</fullName>
    </submittedName>
</protein>
<keyword evidence="2" id="KW-0472">Membrane</keyword>